<dbReference type="Proteomes" id="UP000246991">
    <property type="component" value="Unassembled WGS sequence"/>
</dbReference>
<feature type="transmembrane region" description="Helical" evidence="1">
    <location>
        <begin position="44"/>
        <end position="65"/>
    </location>
</feature>
<keyword evidence="1" id="KW-0472">Membrane</keyword>
<keyword evidence="4" id="KW-1185">Reference proteome</keyword>
<comment type="caution">
    <text evidence="3">The sequence shown here is derived from an EMBL/GenBank/DDBJ whole genome shotgun (WGS) entry which is preliminary data.</text>
</comment>
<keyword evidence="1" id="KW-1133">Transmembrane helix</keyword>
<evidence type="ECO:0008006" key="5">
    <source>
        <dbReference type="Google" id="ProtNLM"/>
    </source>
</evidence>
<accession>A0A317T3R8</accession>
<evidence type="ECO:0000313" key="4">
    <source>
        <dbReference type="Proteomes" id="UP000246991"/>
    </source>
</evidence>
<protein>
    <recommendedName>
        <fullName evidence="5">Extracellular membrane protein CFEM domain-containing protein</fullName>
    </recommendedName>
</protein>
<dbReference type="OrthoDB" id="5304578at2759"/>
<dbReference type="AlphaFoldDB" id="A0A317T3R8"/>
<gene>
    <name evidence="3" type="ORF">C7212DRAFT_362218</name>
</gene>
<proteinExistence type="predicted"/>
<feature type="signal peptide" evidence="2">
    <location>
        <begin position="1"/>
        <end position="20"/>
    </location>
</feature>
<keyword evidence="2" id="KW-0732">Signal</keyword>
<name>A0A317T3R8_9PEZI</name>
<feature type="chain" id="PRO_5016263460" description="Extracellular membrane protein CFEM domain-containing protein" evidence="2">
    <location>
        <begin position="21"/>
        <end position="151"/>
    </location>
</feature>
<evidence type="ECO:0000313" key="3">
    <source>
        <dbReference type="EMBL" id="PWW80427.1"/>
    </source>
</evidence>
<sequence length="151" mass="16708">MASFFKIFLLFIFAAISVYSFPGSPDSMEKRGADLHRRDPDWGNYVYIASIFSGVVGQNLGLIALPGNRAVCPSQLWDLQTCADSFESECMEERFAFQWCLGHRITPETCGAEWINMTLGCTGESSAYCVETLVTLYDCAIEITVPSVPPP</sequence>
<evidence type="ECO:0000256" key="1">
    <source>
        <dbReference type="SAM" id="Phobius"/>
    </source>
</evidence>
<organism evidence="3 4">
    <name type="scientific">Tuber magnatum</name>
    <name type="common">white Piedmont truffle</name>
    <dbReference type="NCBI Taxonomy" id="42249"/>
    <lineage>
        <taxon>Eukaryota</taxon>
        <taxon>Fungi</taxon>
        <taxon>Dikarya</taxon>
        <taxon>Ascomycota</taxon>
        <taxon>Pezizomycotina</taxon>
        <taxon>Pezizomycetes</taxon>
        <taxon>Pezizales</taxon>
        <taxon>Tuberaceae</taxon>
        <taxon>Tuber</taxon>
    </lineage>
</organism>
<reference evidence="3 4" key="1">
    <citation type="submission" date="2018-03" db="EMBL/GenBank/DDBJ databases">
        <title>Genomes of Pezizomycetes fungi and the evolution of truffles.</title>
        <authorList>
            <person name="Murat C."/>
            <person name="Payen T."/>
            <person name="Noel B."/>
            <person name="Kuo A."/>
            <person name="Martin F.M."/>
        </authorList>
    </citation>
    <scope>NUCLEOTIDE SEQUENCE [LARGE SCALE GENOMIC DNA]</scope>
    <source>
        <strain evidence="3">091103-1</strain>
    </source>
</reference>
<evidence type="ECO:0000256" key="2">
    <source>
        <dbReference type="SAM" id="SignalP"/>
    </source>
</evidence>
<keyword evidence="1" id="KW-0812">Transmembrane</keyword>
<dbReference type="EMBL" id="PYWC01000003">
    <property type="protein sequence ID" value="PWW80427.1"/>
    <property type="molecule type" value="Genomic_DNA"/>
</dbReference>